<reference evidence="2" key="1">
    <citation type="submission" date="2020-05" db="EMBL/GenBank/DDBJ databases">
        <title>Phylogenomic resolution of chytrid fungi.</title>
        <authorList>
            <person name="Stajich J.E."/>
            <person name="Amses K."/>
            <person name="Simmons R."/>
            <person name="Seto K."/>
            <person name="Myers J."/>
            <person name="Bonds A."/>
            <person name="Quandt C.A."/>
            <person name="Barry K."/>
            <person name="Liu P."/>
            <person name="Grigoriev I."/>
            <person name="Longcore J.E."/>
            <person name="James T.Y."/>
        </authorList>
    </citation>
    <scope>NUCLEOTIDE SEQUENCE</scope>
    <source>
        <strain evidence="2">JEL0513</strain>
    </source>
</reference>
<evidence type="ECO:0000256" key="1">
    <source>
        <dbReference type="SAM" id="MobiDB-lite"/>
    </source>
</evidence>
<organism evidence="2 3">
    <name type="scientific">Physocladia obscura</name>
    <dbReference type="NCBI Taxonomy" id="109957"/>
    <lineage>
        <taxon>Eukaryota</taxon>
        <taxon>Fungi</taxon>
        <taxon>Fungi incertae sedis</taxon>
        <taxon>Chytridiomycota</taxon>
        <taxon>Chytridiomycota incertae sedis</taxon>
        <taxon>Chytridiomycetes</taxon>
        <taxon>Chytridiales</taxon>
        <taxon>Chytriomycetaceae</taxon>
        <taxon>Physocladia</taxon>
    </lineage>
</organism>
<feature type="compositionally biased region" description="Low complexity" evidence="1">
    <location>
        <begin position="537"/>
        <end position="548"/>
    </location>
</feature>
<gene>
    <name evidence="2" type="ORF">HK100_000040</name>
</gene>
<keyword evidence="3" id="KW-1185">Reference proteome</keyword>
<dbReference type="AlphaFoldDB" id="A0AAD5XHL4"/>
<accession>A0AAD5XHL4</accession>
<feature type="compositionally biased region" description="Low complexity" evidence="1">
    <location>
        <begin position="1"/>
        <end position="18"/>
    </location>
</feature>
<feature type="compositionally biased region" description="Low complexity" evidence="1">
    <location>
        <begin position="61"/>
        <end position="108"/>
    </location>
</feature>
<evidence type="ECO:0000313" key="3">
    <source>
        <dbReference type="Proteomes" id="UP001211907"/>
    </source>
</evidence>
<feature type="region of interest" description="Disordered" evidence="1">
    <location>
        <begin position="636"/>
        <end position="675"/>
    </location>
</feature>
<protein>
    <submittedName>
        <fullName evidence="2">Uncharacterized protein</fullName>
    </submittedName>
</protein>
<feature type="compositionally biased region" description="Polar residues" evidence="1">
    <location>
        <begin position="238"/>
        <end position="273"/>
    </location>
</feature>
<dbReference type="Proteomes" id="UP001211907">
    <property type="component" value="Unassembled WGS sequence"/>
</dbReference>
<feature type="compositionally biased region" description="Low complexity" evidence="1">
    <location>
        <begin position="185"/>
        <end position="209"/>
    </location>
</feature>
<feature type="region of interest" description="Disordered" evidence="1">
    <location>
        <begin position="529"/>
        <end position="582"/>
    </location>
</feature>
<sequence length="783" mass="83995">MAQNGKGANTKTNTNTNTKADRRSAVGVSAGSGSGNHSHGTWLDHGQRQPKNELGSEARTTRTGTTTITTTTGTTATATGAGARNTRTRTNTPAAAQTPTRTTTAAGESAKKGESGSGAKPGLIRMGMGMGMNLNMTRSARSSATKSSITNNAAAPVDSSDPSVPVPASATTTAAASFISRMSRQPPQKQQKQQEQQQLQQKYQQQQQEQQRHPQTKLQLRIPQTSARDSVPSPVSPLFSQSKRQQLNSATSSNQHPLYYPPSNSHPRTLSVNTPTPYLSPLPSKKLRSPSLSTTSLRSIQTKLMSPKSPQSPQQSPRSQTTHTRLSIQPVKFSAPAPVSRSKNTAQSVSEMQPIFIKHSNFRYLVVTPDALPAAKKPLLSRQQRLQRNLLETVTPIPPRLPIQSVAKSRPHSLAASESKVSVATIIPSNRESMLVSIDLPLTSKPPRQMPTTGMYFAPHIKESVTDARMIIPTPPKPKRRSSLILSVAFSVSEVTTTTTTTTTFSDVSSSLPDLDLSLRPSSPIYERSAMQQQTMSGSASRRQSSLSKRTDITGNSVSRKSTTETRQSVMTTLTTSTSEARKSGGIDEAFWDVVLHGPNKFSTAIDAGFVAAAAEPEFEYGSSGQSGGILASVVEEEDGGAESGSISGNDDDGDNEETSTLWESGNESSAKGDGIKAILNGETGVVKVRRIVDISAQHEREQQQTVYKYAILDREDLCHICRIAVQRLEYEGRNLGQQLMLGNLIVAATEIYPDIMAEVGGGGDGDDQGSVAAVMYALDSYF</sequence>
<feature type="compositionally biased region" description="Low complexity" evidence="1">
    <location>
        <begin position="274"/>
        <end position="299"/>
    </location>
</feature>
<name>A0AAD5XHL4_9FUNG</name>
<feature type="region of interest" description="Disordered" evidence="1">
    <location>
        <begin position="1"/>
        <end position="346"/>
    </location>
</feature>
<feature type="compositionally biased region" description="Basic and acidic residues" evidence="1">
    <location>
        <begin position="45"/>
        <end position="60"/>
    </location>
</feature>
<dbReference type="EMBL" id="JADGJH010000100">
    <property type="protein sequence ID" value="KAJ3138162.1"/>
    <property type="molecule type" value="Genomic_DNA"/>
</dbReference>
<evidence type="ECO:0000313" key="2">
    <source>
        <dbReference type="EMBL" id="KAJ3138162.1"/>
    </source>
</evidence>
<feature type="compositionally biased region" description="Low complexity" evidence="1">
    <location>
        <begin position="306"/>
        <end position="320"/>
    </location>
</feature>
<proteinExistence type="predicted"/>
<feature type="compositionally biased region" description="Polar residues" evidence="1">
    <location>
        <begin position="216"/>
        <end position="228"/>
    </location>
</feature>
<feature type="compositionally biased region" description="Polar residues" evidence="1">
    <location>
        <begin position="553"/>
        <end position="579"/>
    </location>
</feature>
<feature type="compositionally biased region" description="Low complexity" evidence="1">
    <location>
        <begin position="137"/>
        <end position="177"/>
    </location>
</feature>
<comment type="caution">
    <text evidence="2">The sequence shown here is derived from an EMBL/GenBank/DDBJ whole genome shotgun (WGS) entry which is preliminary data.</text>
</comment>
<feature type="compositionally biased region" description="Low complexity" evidence="1">
    <location>
        <begin position="25"/>
        <end position="40"/>
    </location>
</feature>